<dbReference type="Proteomes" id="UP000077202">
    <property type="component" value="Unassembled WGS sequence"/>
</dbReference>
<feature type="domain" description="GP-PDE" evidence="9">
    <location>
        <begin position="160"/>
        <end position="468"/>
    </location>
</feature>
<dbReference type="InterPro" id="IPR017946">
    <property type="entry name" value="PLC-like_Pdiesterase_TIM-brl"/>
</dbReference>
<dbReference type="InterPro" id="IPR030395">
    <property type="entry name" value="GP_PDE_dom"/>
</dbReference>
<comment type="similarity">
    <text evidence="1">Belongs to the glycerophosphoryl diester phosphodiesterase family.</text>
</comment>
<dbReference type="EMBL" id="LVLJ01001062">
    <property type="protein sequence ID" value="OAE31509.1"/>
    <property type="molecule type" value="Genomic_DNA"/>
</dbReference>
<evidence type="ECO:0000256" key="2">
    <source>
        <dbReference type="ARBA" id="ARBA00012247"/>
    </source>
</evidence>
<dbReference type="PROSITE" id="PS51704">
    <property type="entry name" value="GP_PDE"/>
    <property type="match status" value="2"/>
</dbReference>
<dbReference type="Pfam" id="PF03009">
    <property type="entry name" value="GDPD"/>
    <property type="match status" value="1"/>
</dbReference>
<evidence type="ECO:0000313" key="10">
    <source>
        <dbReference type="EMBL" id="OAE31509.1"/>
    </source>
</evidence>
<dbReference type="GO" id="GO:0006629">
    <property type="term" value="P:lipid metabolic process"/>
    <property type="evidence" value="ECO:0007669"/>
    <property type="project" value="InterPro"/>
</dbReference>
<evidence type="ECO:0000256" key="5">
    <source>
        <dbReference type="ARBA" id="ARBA00022801"/>
    </source>
</evidence>
<proteinExistence type="inferred from homology"/>
<comment type="catalytic activity">
    <reaction evidence="7">
        <text>a sn-glycero-3-phosphodiester + H2O = an alcohol + sn-glycerol 3-phosphate + H(+)</text>
        <dbReference type="Rhea" id="RHEA:12969"/>
        <dbReference type="ChEBI" id="CHEBI:15377"/>
        <dbReference type="ChEBI" id="CHEBI:15378"/>
        <dbReference type="ChEBI" id="CHEBI:30879"/>
        <dbReference type="ChEBI" id="CHEBI:57597"/>
        <dbReference type="ChEBI" id="CHEBI:83408"/>
        <dbReference type="EC" id="3.1.4.46"/>
    </reaction>
</comment>
<dbReference type="FunFam" id="3.20.20.190:FF:000011">
    <property type="entry name" value="Glycerophosphodiester phosphodiesterase GDPDL3"/>
    <property type="match status" value="1"/>
</dbReference>
<organism evidence="10 11">
    <name type="scientific">Marchantia polymorpha subsp. ruderalis</name>
    <dbReference type="NCBI Taxonomy" id="1480154"/>
    <lineage>
        <taxon>Eukaryota</taxon>
        <taxon>Viridiplantae</taxon>
        <taxon>Streptophyta</taxon>
        <taxon>Embryophyta</taxon>
        <taxon>Marchantiophyta</taxon>
        <taxon>Marchantiopsida</taxon>
        <taxon>Marchantiidae</taxon>
        <taxon>Marchantiales</taxon>
        <taxon>Marchantiaceae</taxon>
        <taxon>Marchantia</taxon>
    </lineage>
</organism>
<keyword evidence="11" id="KW-1185">Reference proteome</keyword>
<feature type="compositionally biased region" description="Polar residues" evidence="8">
    <location>
        <begin position="18"/>
        <end position="27"/>
    </location>
</feature>
<name>A0A176WEJ8_MARPO</name>
<gene>
    <name evidence="10" type="ORF">AXG93_537s1030</name>
</gene>
<evidence type="ECO:0000313" key="11">
    <source>
        <dbReference type="Proteomes" id="UP000077202"/>
    </source>
</evidence>
<feature type="region of interest" description="Disordered" evidence="8">
    <location>
        <begin position="1"/>
        <end position="34"/>
    </location>
</feature>
<keyword evidence="4" id="KW-0319">Glycerol metabolism</keyword>
<sequence>MEGSSSPARTVVGRRHTGSNAVVTTITGADGDATSAVRREQLSATPPANPTVSSDTSAQFGLGSAEILGSFSEAQARRTLRLLQAGERGRGGGRRAGGGFPVTLGIWSWILPVSEVDFCSGVELVVTMNRLVVALCILPLLLQDSTFVEAAWKTLNGNSPLVVANGGTSGLYPDQTSVAYQDALNYSLPGVIMSCDLQLVKASVGGIQGICRTNLDLDLSTNIKQVYPDKINSYIVNGVNITGWFTLDISAEDLLTNVSARQSNNARTFVYDSFLLPIFLPDNLLPPYWLNSENASFFEEHGLNMTDYLLATLQGQTPNPSPPDYISSTEVTVLRKLQSDANSKGTKLIFKFLEDKTQVEPTTNQTYGQILGNLSNIATFASGILVPKSYIWETDASTTYLTQQTTLVDDAHKANLEIYAYNFYNDAYPFSYNYSFDPVTEVMHFIEKYNFSVDGVFTDFPTTASEAIACYAESSLNTTASKPVGSRQTVITHNGNSGDYPGCSLPAYTSAIAMGVDYIDCPVQITKDGVLICRESPDLILSTNVASVPNLFQQHLNNYPELDEGSGVYSFDLTWDEINSNLKCNIYSPSSTSGIDRDMANDGKYNIMTLAEFLTLAKNSSVGVFIDIQNAVYIRQKKNLAVVDGVVEAMKAAGYTNPSEKVMLQSEDSSALARLRTLNVSYPLMYRIVYSTIAPVSITPADFVDIKEFATSVSIPKKFIDNMDSQTGFIGGPSQVVQWAHAQNLTAYFFFLRNENTAFVFDYKGDPTLQMYSLAQNYQMDGFVTDYPSSAVNYLGNHCIGNGSTSSNIKFKIPLVEPGLLNNEITGGAPTPAGAPAPDLVVPEPPLMGATSLSPAPAPVPAAASSLPTCLFFSATISFLFHILAVL</sequence>
<reference evidence="10" key="1">
    <citation type="submission" date="2016-03" db="EMBL/GenBank/DDBJ databases">
        <title>Mechanisms controlling the formation of the plant cell surface in tip-growing cells are functionally conserved among land plants.</title>
        <authorList>
            <person name="Honkanen S."/>
            <person name="Jones V.A."/>
            <person name="Morieri G."/>
            <person name="Champion C."/>
            <person name="Hetherington A.J."/>
            <person name="Kelly S."/>
            <person name="Saint-Marcoux D."/>
            <person name="Proust H."/>
            <person name="Prescott H."/>
            <person name="Dolan L."/>
        </authorList>
    </citation>
    <scope>NUCLEOTIDE SEQUENCE [LARGE SCALE GENOMIC DNA]</scope>
    <source>
        <tissue evidence="10">Whole gametophyte</tissue>
    </source>
</reference>
<evidence type="ECO:0000256" key="1">
    <source>
        <dbReference type="ARBA" id="ARBA00007277"/>
    </source>
</evidence>
<evidence type="ECO:0000256" key="7">
    <source>
        <dbReference type="ARBA" id="ARBA00047512"/>
    </source>
</evidence>
<evidence type="ECO:0000259" key="9">
    <source>
        <dbReference type="PROSITE" id="PS51704"/>
    </source>
</evidence>
<feature type="domain" description="GP-PDE" evidence="9">
    <location>
        <begin position="488"/>
        <end position="795"/>
    </location>
</feature>
<dbReference type="PANTHER" id="PTHR43620:SF7">
    <property type="entry name" value="GLYCEROPHOSPHODIESTER PHOSPHODIESTERASE GDPD5-RELATED"/>
    <property type="match status" value="1"/>
</dbReference>
<evidence type="ECO:0000256" key="8">
    <source>
        <dbReference type="SAM" id="MobiDB-lite"/>
    </source>
</evidence>
<evidence type="ECO:0000256" key="4">
    <source>
        <dbReference type="ARBA" id="ARBA00022798"/>
    </source>
</evidence>
<accession>A0A176WEJ8</accession>
<dbReference type="Gene3D" id="3.20.20.190">
    <property type="entry name" value="Phosphatidylinositol (PI) phosphodiesterase"/>
    <property type="match status" value="2"/>
</dbReference>
<keyword evidence="3" id="KW-0732">Signal</keyword>
<dbReference type="GO" id="GO:0008889">
    <property type="term" value="F:glycerophosphodiester phosphodiesterase activity"/>
    <property type="evidence" value="ECO:0007669"/>
    <property type="project" value="UniProtKB-EC"/>
</dbReference>
<protein>
    <recommendedName>
        <fullName evidence="2">glycerophosphodiester phosphodiesterase</fullName>
        <ecNumber evidence="2">3.1.4.46</ecNumber>
    </recommendedName>
</protein>
<comment type="caution">
    <text evidence="10">The sequence shown here is derived from an EMBL/GenBank/DDBJ whole genome shotgun (WGS) entry which is preliminary data.</text>
</comment>
<dbReference type="PANTHER" id="PTHR43620">
    <property type="entry name" value="GLYCEROPHOSPHORYL DIESTER PHOSPHODIESTERASE"/>
    <property type="match status" value="1"/>
</dbReference>
<keyword evidence="6" id="KW-0325">Glycoprotein</keyword>
<keyword evidence="5" id="KW-0378">Hydrolase</keyword>
<dbReference type="SUPFAM" id="SSF51695">
    <property type="entry name" value="PLC-like phosphodiesterases"/>
    <property type="match status" value="2"/>
</dbReference>
<evidence type="ECO:0000256" key="3">
    <source>
        <dbReference type="ARBA" id="ARBA00022729"/>
    </source>
</evidence>
<evidence type="ECO:0000256" key="6">
    <source>
        <dbReference type="ARBA" id="ARBA00023180"/>
    </source>
</evidence>
<dbReference type="GO" id="GO:0006071">
    <property type="term" value="P:glycerol metabolic process"/>
    <property type="evidence" value="ECO:0007669"/>
    <property type="project" value="UniProtKB-KW"/>
</dbReference>
<dbReference type="AlphaFoldDB" id="A0A176WEJ8"/>
<dbReference type="EC" id="3.1.4.46" evidence="2"/>